<dbReference type="Proteomes" id="UP000285301">
    <property type="component" value="Unassembled WGS sequence"/>
</dbReference>
<keyword evidence="4" id="KW-0732">Signal</keyword>
<evidence type="ECO:0000256" key="1">
    <source>
        <dbReference type="ARBA" id="ARBA00000032"/>
    </source>
</evidence>
<sequence length="316" mass="36363">MVKPICVKLSHSEQHIAVIGTCRNKDSEFSDHVKSIVKSEELKLVLIIFRHGDRSPLFPIYPFQPYSSLKYWPEGYGQLTNILDRDLESKPLLKFQSEHKDVEFGNVPRSSERLLKDLFEYLSKKIGKNVSMAITKELASFIQCQISNGYPFPSYINESVFMQMKEVENKFIAVKSSLKLFQQIKSGLLFDHIKNIISTQMTRGRSEKKVYFFSTHMSNLAAFLNVLKVYNGLKPPFGATIFIEMFQEQSGSYFLKLVYLNVTESNQTFALRLPACNYNSRCEIEQFFDSFKHLNPHDFASVCSLKESSSLGISMF</sequence>
<evidence type="ECO:0000256" key="3">
    <source>
        <dbReference type="ARBA" id="ARBA00012646"/>
    </source>
</evidence>
<evidence type="ECO:0000313" key="8">
    <source>
        <dbReference type="EMBL" id="RWS13066.1"/>
    </source>
</evidence>
<keyword evidence="5" id="KW-0378">Hydrolase</keyword>
<dbReference type="InterPro" id="IPR050645">
    <property type="entry name" value="Histidine_acid_phosphatase"/>
</dbReference>
<dbReference type="PANTHER" id="PTHR11567:SF211">
    <property type="entry name" value="PROSTATIC ACID PHOSPHATASE"/>
    <property type="match status" value="1"/>
</dbReference>
<dbReference type="STRING" id="1965070.A0A443RCT7"/>
<dbReference type="AlphaFoldDB" id="A0A443RCT7"/>
<accession>A0A443RCT7</accession>
<dbReference type="GO" id="GO:0003993">
    <property type="term" value="F:acid phosphatase activity"/>
    <property type="evidence" value="ECO:0007669"/>
    <property type="project" value="UniProtKB-EC"/>
</dbReference>
<dbReference type="PROSITE" id="PS00616">
    <property type="entry name" value="HIS_ACID_PHOSPHAT_1"/>
    <property type="match status" value="1"/>
</dbReference>
<name>A0A443RCT7_9ACAR</name>
<keyword evidence="9" id="KW-1185">Reference proteome</keyword>
<dbReference type="Pfam" id="PF00328">
    <property type="entry name" value="His_Phos_2"/>
    <property type="match status" value="1"/>
</dbReference>
<dbReference type="SUPFAM" id="SSF53254">
    <property type="entry name" value="Phosphoglycerate mutase-like"/>
    <property type="match status" value="2"/>
</dbReference>
<dbReference type="InterPro" id="IPR000560">
    <property type="entry name" value="His_Pase_clade-2"/>
</dbReference>
<proteinExistence type="inferred from homology"/>
<evidence type="ECO:0000313" key="9">
    <source>
        <dbReference type="Proteomes" id="UP000285301"/>
    </source>
</evidence>
<keyword evidence="7" id="KW-0325">Glycoprotein</keyword>
<evidence type="ECO:0000256" key="6">
    <source>
        <dbReference type="ARBA" id="ARBA00023157"/>
    </source>
</evidence>
<gene>
    <name evidence="8" type="ORF">B4U79_18971</name>
</gene>
<dbReference type="EMBL" id="NCKU01001108">
    <property type="protein sequence ID" value="RWS13066.1"/>
    <property type="molecule type" value="Genomic_DNA"/>
</dbReference>
<evidence type="ECO:0000256" key="2">
    <source>
        <dbReference type="ARBA" id="ARBA00005375"/>
    </source>
</evidence>
<protein>
    <recommendedName>
        <fullName evidence="3">acid phosphatase</fullName>
        <ecNumber evidence="3">3.1.3.2</ecNumber>
    </recommendedName>
</protein>
<comment type="caution">
    <text evidence="8">The sequence shown here is derived from an EMBL/GenBank/DDBJ whole genome shotgun (WGS) entry which is preliminary data.</text>
</comment>
<dbReference type="OrthoDB" id="258392at2759"/>
<evidence type="ECO:0000256" key="5">
    <source>
        <dbReference type="ARBA" id="ARBA00022801"/>
    </source>
</evidence>
<dbReference type="EC" id="3.1.3.2" evidence="3"/>
<dbReference type="Gene3D" id="3.40.50.1240">
    <property type="entry name" value="Phosphoglycerate mutase-like"/>
    <property type="match status" value="2"/>
</dbReference>
<keyword evidence="6" id="KW-1015">Disulfide bond</keyword>
<organism evidence="8 9">
    <name type="scientific">Dinothrombium tinctorium</name>
    <dbReference type="NCBI Taxonomy" id="1965070"/>
    <lineage>
        <taxon>Eukaryota</taxon>
        <taxon>Metazoa</taxon>
        <taxon>Ecdysozoa</taxon>
        <taxon>Arthropoda</taxon>
        <taxon>Chelicerata</taxon>
        <taxon>Arachnida</taxon>
        <taxon>Acari</taxon>
        <taxon>Acariformes</taxon>
        <taxon>Trombidiformes</taxon>
        <taxon>Prostigmata</taxon>
        <taxon>Anystina</taxon>
        <taxon>Parasitengona</taxon>
        <taxon>Trombidioidea</taxon>
        <taxon>Trombidiidae</taxon>
        <taxon>Dinothrombium</taxon>
    </lineage>
</organism>
<evidence type="ECO:0000256" key="4">
    <source>
        <dbReference type="ARBA" id="ARBA00022729"/>
    </source>
</evidence>
<dbReference type="PANTHER" id="PTHR11567">
    <property type="entry name" value="ACID PHOSPHATASE-RELATED"/>
    <property type="match status" value="1"/>
</dbReference>
<dbReference type="InterPro" id="IPR033379">
    <property type="entry name" value="Acid_Pase_AS"/>
</dbReference>
<reference evidence="8 9" key="1">
    <citation type="journal article" date="2018" name="Gigascience">
        <title>Genomes of trombidid mites reveal novel predicted allergens and laterally-transferred genes associated with secondary metabolism.</title>
        <authorList>
            <person name="Dong X."/>
            <person name="Chaisiri K."/>
            <person name="Xia D."/>
            <person name="Armstrong S.D."/>
            <person name="Fang Y."/>
            <person name="Donnelly M.J."/>
            <person name="Kadowaki T."/>
            <person name="McGarry J.W."/>
            <person name="Darby A.C."/>
            <person name="Makepeace B.L."/>
        </authorList>
    </citation>
    <scope>NUCLEOTIDE SEQUENCE [LARGE SCALE GENOMIC DNA]</scope>
    <source>
        <strain evidence="8">UoL-WK</strain>
    </source>
</reference>
<comment type="similarity">
    <text evidence="2">Belongs to the histidine acid phosphatase family.</text>
</comment>
<evidence type="ECO:0000256" key="7">
    <source>
        <dbReference type="ARBA" id="ARBA00023180"/>
    </source>
</evidence>
<comment type="catalytic activity">
    <reaction evidence="1">
        <text>a phosphate monoester + H2O = an alcohol + phosphate</text>
        <dbReference type="Rhea" id="RHEA:15017"/>
        <dbReference type="ChEBI" id="CHEBI:15377"/>
        <dbReference type="ChEBI" id="CHEBI:30879"/>
        <dbReference type="ChEBI" id="CHEBI:43474"/>
        <dbReference type="ChEBI" id="CHEBI:67140"/>
        <dbReference type="EC" id="3.1.3.2"/>
    </reaction>
</comment>
<dbReference type="InterPro" id="IPR029033">
    <property type="entry name" value="His_PPase_superfam"/>
</dbReference>